<dbReference type="InterPro" id="IPR053140">
    <property type="entry name" value="GDSL_Rv0518-like"/>
</dbReference>
<proteinExistence type="predicted"/>
<reference evidence="2" key="1">
    <citation type="journal article" date="2021" name="Front. Microbiol.">
        <title>Comprehensive Comparative Genomics and Phenotyping of Methylobacterium Species.</title>
        <authorList>
            <person name="Alessa O."/>
            <person name="Ogura Y."/>
            <person name="Fujitani Y."/>
            <person name="Takami H."/>
            <person name="Hayashi T."/>
            <person name="Sahin N."/>
            <person name="Tani A."/>
        </authorList>
    </citation>
    <scope>NUCLEOTIDE SEQUENCE</scope>
    <source>
        <strain evidence="2">LMG 23639</strain>
    </source>
</reference>
<dbReference type="EMBL" id="BPQR01000056">
    <property type="protein sequence ID" value="GJE07880.1"/>
    <property type="molecule type" value="Genomic_DNA"/>
</dbReference>
<dbReference type="PANTHER" id="PTHR43784">
    <property type="entry name" value="GDSL-LIKE LIPASE/ACYLHYDROLASE, PUTATIVE (AFU_ORTHOLOGUE AFUA_2G00820)-RELATED"/>
    <property type="match status" value="1"/>
</dbReference>
<dbReference type="Proteomes" id="UP001055102">
    <property type="component" value="Unassembled WGS sequence"/>
</dbReference>
<dbReference type="Gene3D" id="3.40.50.1110">
    <property type="entry name" value="SGNH hydrolase"/>
    <property type="match status" value="1"/>
</dbReference>
<organism evidence="2 3">
    <name type="scientific">Methylobacterium jeotgali</name>
    <dbReference type="NCBI Taxonomy" id="381630"/>
    <lineage>
        <taxon>Bacteria</taxon>
        <taxon>Pseudomonadati</taxon>
        <taxon>Pseudomonadota</taxon>
        <taxon>Alphaproteobacteria</taxon>
        <taxon>Hyphomicrobiales</taxon>
        <taxon>Methylobacteriaceae</taxon>
        <taxon>Methylobacterium</taxon>
    </lineage>
</organism>
<comment type="caution">
    <text evidence="2">The sequence shown here is derived from an EMBL/GenBank/DDBJ whole genome shotgun (WGS) entry which is preliminary data.</text>
</comment>
<accession>A0ABQ4T0X8</accession>
<reference evidence="2" key="2">
    <citation type="submission" date="2021-08" db="EMBL/GenBank/DDBJ databases">
        <authorList>
            <person name="Tani A."/>
            <person name="Ola A."/>
            <person name="Ogura Y."/>
            <person name="Katsura K."/>
            <person name="Hayashi T."/>
        </authorList>
    </citation>
    <scope>NUCLEOTIDE SEQUENCE</scope>
    <source>
        <strain evidence="2">LMG 23639</strain>
    </source>
</reference>
<dbReference type="SUPFAM" id="SSF52266">
    <property type="entry name" value="SGNH hydrolase"/>
    <property type="match status" value="1"/>
</dbReference>
<feature type="domain" description="SGNH hydrolase-type esterase" evidence="1">
    <location>
        <begin position="231"/>
        <end position="401"/>
    </location>
</feature>
<evidence type="ECO:0000313" key="3">
    <source>
        <dbReference type="Proteomes" id="UP001055102"/>
    </source>
</evidence>
<sequence>MLHFSLPGLSARAIRNLARPATRWGQRVLIRGGAAITARTGLAWFAAETDFLWVRPWYANATTSTLTIDKTTIQASAGMASLQPVDAGGAVLPMLPVYANAAGLEHKPGEVSGSALALAIPAPSTNATLAAANPAFACGDWTKCPSIPRADGSFRPLLQVRSYISGAATLINEVDKDAWDDPAVHLGRIIDLYDGGGDQSAAASPAMAEVIRCYVAGLEFLGPRMVQSVLCIGDSETEGNMSTSGRRSWGHIVTAALSTANRPVSHINAGWTAQTTQQFVDRGIQDIRRFLPSVVCFPGMSPNDFPTAMAVVQNGFENCLRLANAAREAGAIPIFWTSFPTNGRTAAQDAPRQWLNATLRGLRSNGWLVADFDAAISNGGNPASILPAFDSGDGLHLNDAGWNACAAVMQPVLGQALSL</sequence>
<dbReference type="PANTHER" id="PTHR43784:SF2">
    <property type="entry name" value="GDSL-LIKE LIPASE_ACYLHYDROLASE, PUTATIVE (AFU_ORTHOLOGUE AFUA_2G00820)-RELATED"/>
    <property type="match status" value="1"/>
</dbReference>
<name>A0ABQ4T0X8_9HYPH</name>
<gene>
    <name evidence="2" type="ORF">AOPFMNJM_3212</name>
</gene>
<keyword evidence="3" id="KW-1185">Reference proteome</keyword>
<dbReference type="Pfam" id="PF13472">
    <property type="entry name" value="Lipase_GDSL_2"/>
    <property type="match status" value="1"/>
</dbReference>
<evidence type="ECO:0000259" key="1">
    <source>
        <dbReference type="Pfam" id="PF13472"/>
    </source>
</evidence>
<evidence type="ECO:0000313" key="2">
    <source>
        <dbReference type="EMBL" id="GJE07880.1"/>
    </source>
</evidence>
<dbReference type="RefSeq" id="WP_238277268.1">
    <property type="nucleotide sequence ID" value="NZ_BPQR01000056.1"/>
</dbReference>
<protein>
    <recommendedName>
        <fullName evidence="1">SGNH hydrolase-type esterase domain-containing protein</fullName>
    </recommendedName>
</protein>
<dbReference type="InterPro" id="IPR036514">
    <property type="entry name" value="SGNH_hydro_sf"/>
</dbReference>
<dbReference type="InterPro" id="IPR013830">
    <property type="entry name" value="SGNH_hydro"/>
</dbReference>